<reference evidence="2" key="1">
    <citation type="journal article" date="2014" name="BMC Genomics">
        <title>Genome characteristics reveal the impact of lichenization on lichen-forming fungus Endocarpon pusillum Hedwig (Verrucariales, Ascomycota).</title>
        <authorList>
            <person name="Wang Y.-Y."/>
            <person name="Liu B."/>
            <person name="Zhang X.-Y."/>
            <person name="Zhou Q.-M."/>
            <person name="Zhang T."/>
            <person name="Li H."/>
            <person name="Yu Y.-F."/>
            <person name="Zhang X.-L."/>
            <person name="Hao X.-Y."/>
            <person name="Wang M."/>
            <person name="Wang L."/>
            <person name="Wei J.-C."/>
        </authorList>
    </citation>
    <scope>NUCLEOTIDE SEQUENCE [LARGE SCALE GENOMIC DNA]</scope>
    <source>
        <strain evidence="2">Z07020 / HMAS-L-300199</strain>
    </source>
</reference>
<keyword evidence="2" id="KW-1185">Reference proteome</keyword>
<accession>U1I4F4</accession>
<dbReference type="AlphaFoldDB" id="U1I4F4"/>
<dbReference type="OrthoDB" id="10461421at2759"/>
<dbReference type="Proteomes" id="UP000019373">
    <property type="component" value="Unassembled WGS sequence"/>
</dbReference>
<evidence type="ECO:0000313" key="1">
    <source>
        <dbReference type="EMBL" id="ERF76994.1"/>
    </source>
</evidence>
<sequence>MGETGLTQHSVERGFFADLGHATAPPVGVGRGRDDAVSVKSGEQISVGVEIAAVAEDLLHTGSSELDKRAQQIVCNAVAIGDEGEAQ</sequence>
<organism evidence="1 2">
    <name type="scientific">Endocarpon pusillum (strain Z07020 / HMAS-L-300199)</name>
    <name type="common">Lichen-forming fungus</name>
    <dbReference type="NCBI Taxonomy" id="1263415"/>
    <lineage>
        <taxon>Eukaryota</taxon>
        <taxon>Fungi</taxon>
        <taxon>Dikarya</taxon>
        <taxon>Ascomycota</taxon>
        <taxon>Pezizomycotina</taxon>
        <taxon>Eurotiomycetes</taxon>
        <taxon>Chaetothyriomycetidae</taxon>
        <taxon>Verrucariales</taxon>
        <taxon>Verrucariaceae</taxon>
        <taxon>Endocarpon</taxon>
    </lineage>
</organism>
<dbReference type="GeneID" id="19241752"/>
<dbReference type="HOGENOM" id="CLU_2483352_0_0_1"/>
<evidence type="ECO:0000313" key="2">
    <source>
        <dbReference type="Proteomes" id="UP000019373"/>
    </source>
</evidence>
<dbReference type="EMBL" id="KE720677">
    <property type="protein sequence ID" value="ERF76994.1"/>
    <property type="molecule type" value="Genomic_DNA"/>
</dbReference>
<proteinExistence type="predicted"/>
<protein>
    <submittedName>
        <fullName evidence="1">Uncharacterized protein</fullName>
    </submittedName>
</protein>
<gene>
    <name evidence="1" type="ORF">EPUS_06862</name>
</gene>
<name>U1I4F4_ENDPU</name>
<dbReference type="RefSeq" id="XP_007785658.1">
    <property type="nucleotide sequence ID" value="XM_007787468.1"/>
</dbReference>